<evidence type="ECO:0000256" key="1">
    <source>
        <dbReference type="SAM" id="Phobius"/>
    </source>
</evidence>
<dbReference type="Proteomes" id="UP000653730">
    <property type="component" value="Unassembled WGS sequence"/>
</dbReference>
<comment type="caution">
    <text evidence="2">The sequence shown here is derived from an EMBL/GenBank/DDBJ whole genome shotgun (WGS) entry which is preliminary data.</text>
</comment>
<sequence>MKPLIVLVVTFAISLVISGITTGKWDLSFSGRVAMAVMLLFTSIGHFKFTEGMALMLPDFIPAKRETVLATGVIEIIAAIGLFIPPLRVLTAWLLILFFVLILPANIHAALHHVNLEKATYDGSGINYLWFRVPLQLLFIGWVYFFVIRS</sequence>
<evidence type="ECO:0008006" key="4">
    <source>
        <dbReference type="Google" id="ProtNLM"/>
    </source>
</evidence>
<keyword evidence="3" id="KW-1185">Reference proteome</keyword>
<feature type="transmembrane region" description="Helical" evidence="1">
    <location>
        <begin position="90"/>
        <end position="109"/>
    </location>
</feature>
<organism evidence="2 3">
    <name type="scientific">Sinomicrobium weinanense</name>
    <dbReference type="NCBI Taxonomy" id="2842200"/>
    <lineage>
        <taxon>Bacteria</taxon>
        <taxon>Pseudomonadati</taxon>
        <taxon>Bacteroidota</taxon>
        <taxon>Flavobacteriia</taxon>
        <taxon>Flavobacteriales</taxon>
        <taxon>Flavobacteriaceae</taxon>
        <taxon>Sinomicrobium</taxon>
    </lineage>
</organism>
<keyword evidence="1" id="KW-1133">Transmembrane helix</keyword>
<keyword evidence="1" id="KW-0472">Membrane</keyword>
<feature type="transmembrane region" description="Helical" evidence="1">
    <location>
        <begin position="129"/>
        <end position="148"/>
    </location>
</feature>
<reference evidence="2 3" key="1">
    <citation type="submission" date="2020-09" db="EMBL/GenBank/DDBJ databases">
        <title>Sinomicrobium weinanense sp. nov., a halophilic bacteria isolated from saline-alkali soil.</title>
        <authorList>
            <person name="Wu P."/>
            <person name="Ren H."/>
            <person name="Mei Y."/>
            <person name="Liang Y."/>
            <person name="Chen Z."/>
        </authorList>
    </citation>
    <scope>NUCLEOTIDE SEQUENCE [LARGE SCALE GENOMIC DNA]</scope>
    <source>
        <strain evidence="2 3">FJxs</strain>
    </source>
</reference>
<dbReference type="AlphaFoldDB" id="A0A926Q3M7"/>
<dbReference type="PANTHER" id="PTHR36974:SF1">
    <property type="entry name" value="DOXX FAMILY MEMBRANE PROTEIN"/>
    <property type="match status" value="1"/>
</dbReference>
<evidence type="ECO:0000313" key="2">
    <source>
        <dbReference type="EMBL" id="MBC9795955.1"/>
    </source>
</evidence>
<dbReference type="EMBL" id="JACVDC010000018">
    <property type="protein sequence ID" value="MBC9795955.1"/>
    <property type="molecule type" value="Genomic_DNA"/>
</dbReference>
<dbReference type="RefSeq" id="WP_187965105.1">
    <property type="nucleotide sequence ID" value="NZ_JACVDC010000018.1"/>
</dbReference>
<accession>A0A926Q3M7</accession>
<dbReference type="PANTHER" id="PTHR36974">
    <property type="entry name" value="MEMBRANE PROTEIN-RELATED"/>
    <property type="match status" value="1"/>
</dbReference>
<keyword evidence="1" id="KW-0812">Transmembrane</keyword>
<feature type="transmembrane region" description="Helical" evidence="1">
    <location>
        <begin position="67"/>
        <end position="84"/>
    </location>
</feature>
<proteinExistence type="predicted"/>
<evidence type="ECO:0000313" key="3">
    <source>
        <dbReference type="Proteomes" id="UP000653730"/>
    </source>
</evidence>
<feature type="transmembrane region" description="Helical" evidence="1">
    <location>
        <begin position="29"/>
        <end position="47"/>
    </location>
</feature>
<gene>
    <name evidence="2" type="ORF">IBL28_08260</name>
</gene>
<name>A0A926Q3M7_9FLAO</name>
<protein>
    <recommendedName>
        <fullName evidence="4">DoxX family membrane protein</fullName>
    </recommendedName>
</protein>